<evidence type="ECO:0000313" key="3">
    <source>
        <dbReference type="EMBL" id="KAL0958239.1"/>
    </source>
</evidence>
<evidence type="ECO:0000256" key="1">
    <source>
        <dbReference type="SAM" id="MobiDB-lite"/>
    </source>
</evidence>
<gene>
    <name evidence="3" type="ORF">HGRIS_000395</name>
</gene>
<sequence length="224" mass="24115">MPTISSAPPTPTTTSAVVSNSHTTTPGFIVPLSIIGAIAGTSTLALVGITLCRRFLTLDEIELEGEDDPSSEMGSSKTANLDTVLIRRDQEADLKSAVALPTLEKCDPLASSVYGDVPQIPEALELADHFPFDVYNQYRVTPFDQFALGPYDRIALSSYPDYLLPTRRAPVFNRTTGAVTYPMDDTPSPVSPGRQHDGGESGLPRTFPLPVPAVPYRSPLTGYF</sequence>
<organism evidence="3 4">
    <name type="scientific">Hohenbuehelia grisea</name>
    <dbReference type="NCBI Taxonomy" id="104357"/>
    <lineage>
        <taxon>Eukaryota</taxon>
        <taxon>Fungi</taxon>
        <taxon>Dikarya</taxon>
        <taxon>Basidiomycota</taxon>
        <taxon>Agaricomycotina</taxon>
        <taxon>Agaricomycetes</taxon>
        <taxon>Agaricomycetidae</taxon>
        <taxon>Agaricales</taxon>
        <taxon>Pleurotineae</taxon>
        <taxon>Pleurotaceae</taxon>
        <taxon>Hohenbuehelia</taxon>
    </lineage>
</organism>
<accession>A0ABR3JRJ6</accession>
<proteinExistence type="predicted"/>
<feature type="region of interest" description="Disordered" evidence="1">
    <location>
        <begin position="1"/>
        <end position="20"/>
    </location>
</feature>
<protein>
    <submittedName>
        <fullName evidence="3">Uncharacterized protein</fullName>
    </submittedName>
</protein>
<evidence type="ECO:0000256" key="2">
    <source>
        <dbReference type="SAM" id="Phobius"/>
    </source>
</evidence>
<keyword evidence="4" id="KW-1185">Reference proteome</keyword>
<keyword evidence="2" id="KW-1133">Transmembrane helix</keyword>
<dbReference type="EMBL" id="JASNQZ010000004">
    <property type="protein sequence ID" value="KAL0958239.1"/>
    <property type="molecule type" value="Genomic_DNA"/>
</dbReference>
<keyword evidence="2" id="KW-0472">Membrane</keyword>
<keyword evidence="2" id="KW-0812">Transmembrane</keyword>
<name>A0ABR3JRJ6_9AGAR</name>
<feature type="compositionally biased region" description="Low complexity" evidence="1">
    <location>
        <begin position="1"/>
        <end position="19"/>
    </location>
</feature>
<reference evidence="4" key="1">
    <citation type="submission" date="2024-06" db="EMBL/GenBank/DDBJ databases">
        <title>Multi-omics analyses provide insights into the biosynthesis of the anticancer antibiotic pleurotin in Hohenbuehelia grisea.</title>
        <authorList>
            <person name="Weaver J.A."/>
            <person name="Alberti F."/>
        </authorList>
    </citation>
    <scope>NUCLEOTIDE SEQUENCE [LARGE SCALE GENOMIC DNA]</scope>
    <source>
        <strain evidence="4">T-177</strain>
    </source>
</reference>
<comment type="caution">
    <text evidence="3">The sequence shown here is derived from an EMBL/GenBank/DDBJ whole genome shotgun (WGS) entry which is preliminary data.</text>
</comment>
<feature type="transmembrane region" description="Helical" evidence="2">
    <location>
        <begin position="28"/>
        <end position="52"/>
    </location>
</feature>
<feature type="region of interest" description="Disordered" evidence="1">
    <location>
        <begin position="178"/>
        <end position="205"/>
    </location>
</feature>
<dbReference type="Proteomes" id="UP001556367">
    <property type="component" value="Unassembled WGS sequence"/>
</dbReference>
<evidence type="ECO:0000313" key="4">
    <source>
        <dbReference type="Proteomes" id="UP001556367"/>
    </source>
</evidence>